<accession>A0A853DHE5</accession>
<dbReference type="RefSeq" id="WP_343048564.1">
    <property type="nucleotide sequence ID" value="NZ_JACCFW010000001.1"/>
</dbReference>
<dbReference type="Gene3D" id="3.40.50.300">
    <property type="entry name" value="P-loop containing nucleotide triphosphate hydrolases"/>
    <property type="match status" value="1"/>
</dbReference>
<dbReference type="AlphaFoldDB" id="A0A853DHE5"/>
<dbReference type="GO" id="GO:0016301">
    <property type="term" value="F:kinase activity"/>
    <property type="evidence" value="ECO:0007669"/>
    <property type="project" value="UniProtKB-KW"/>
</dbReference>
<proteinExistence type="predicted"/>
<name>A0A853DHE5_9MICO</name>
<organism evidence="1 2">
    <name type="scientific">Allobranchiibius huperziae</name>
    <dbReference type="NCBI Taxonomy" id="1874116"/>
    <lineage>
        <taxon>Bacteria</taxon>
        <taxon>Bacillati</taxon>
        <taxon>Actinomycetota</taxon>
        <taxon>Actinomycetes</taxon>
        <taxon>Micrococcales</taxon>
        <taxon>Dermacoccaceae</taxon>
        <taxon>Allobranchiibius</taxon>
    </lineage>
</organism>
<comment type="caution">
    <text evidence="1">The sequence shown here is derived from an EMBL/GenBank/DDBJ whole genome shotgun (WGS) entry which is preliminary data.</text>
</comment>
<evidence type="ECO:0000313" key="2">
    <source>
        <dbReference type="Proteomes" id="UP000571817"/>
    </source>
</evidence>
<dbReference type="NCBIfam" id="NF006743">
    <property type="entry name" value="PRK09270.1-2"/>
    <property type="match status" value="1"/>
</dbReference>
<reference evidence="1 2" key="1">
    <citation type="submission" date="2020-07" db="EMBL/GenBank/DDBJ databases">
        <title>Sequencing the genomes of 1000 actinobacteria strains.</title>
        <authorList>
            <person name="Klenk H.-P."/>
        </authorList>
    </citation>
    <scope>NUCLEOTIDE SEQUENCE [LARGE SCALE GENOMIC DNA]</scope>
    <source>
        <strain evidence="1 2">DSM 29531</strain>
    </source>
</reference>
<dbReference type="EMBL" id="JACCFW010000001">
    <property type="protein sequence ID" value="NYJ76198.1"/>
    <property type="molecule type" value="Genomic_DNA"/>
</dbReference>
<protein>
    <submittedName>
        <fullName evidence="1">Pantothenate kinase</fullName>
    </submittedName>
</protein>
<dbReference type="InterPro" id="IPR027417">
    <property type="entry name" value="P-loop_NTPase"/>
</dbReference>
<dbReference type="Proteomes" id="UP000571817">
    <property type="component" value="Unassembled WGS sequence"/>
</dbReference>
<gene>
    <name evidence="1" type="ORF">HNR15_003161</name>
</gene>
<dbReference type="SUPFAM" id="SSF52540">
    <property type="entry name" value="P-loop containing nucleoside triphosphate hydrolases"/>
    <property type="match status" value="1"/>
</dbReference>
<sequence>MSTSVGLEHAWDRLRPRLDAGRIVLGITGPPAAGKSTVAERVHGWAIAAGIRAVVVPMDGYHLAQAVLDARSWADVKGAPHTFDAAGYADLLGRVRAQAASDSTVWAPRFDRSLEDPIAGAIAVAPDDRLIITEGNYLLLEQDPWRAVRACLDECWYLELPDGVRRERLTRRHQDFGRSPQEAAHRALGTDEVNARLVAASRRAADVVVRAD</sequence>
<evidence type="ECO:0000313" key="1">
    <source>
        <dbReference type="EMBL" id="NYJ76198.1"/>
    </source>
</evidence>
<keyword evidence="1" id="KW-0808">Transferase</keyword>
<keyword evidence="1" id="KW-0418">Kinase</keyword>
<dbReference type="PANTHER" id="PTHR10285">
    <property type="entry name" value="URIDINE KINASE"/>
    <property type="match status" value="1"/>
</dbReference>
<keyword evidence="2" id="KW-1185">Reference proteome</keyword>